<gene>
    <name evidence="1" type="ORF">RM609_01805</name>
</gene>
<dbReference type="EMBL" id="JAVRFI010000001">
    <property type="protein sequence ID" value="MDT0447840.1"/>
    <property type="molecule type" value="Genomic_DNA"/>
</dbReference>
<dbReference type="RefSeq" id="WP_311607287.1">
    <property type="nucleotide sequence ID" value="NZ_JAVRFI010000001.1"/>
</dbReference>
<evidence type="ECO:0000313" key="1">
    <source>
        <dbReference type="EMBL" id="MDT0447840.1"/>
    </source>
</evidence>
<accession>A0ABU2SJ88</accession>
<evidence type="ECO:0000313" key="2">
    <source>
        <dbReference type="Proteomes" id="UP001180531"/>
    </source>
</evidence>
<dbReference type="InterPro" id="IPR001387">
    <property type="entry name" value="Cro/C1-type_HTH"/>
</dbReference>
<dbReference type="Proteomes" id="UP001180531">
    <property type="component" value="Unassembled WGS sequence"/>
</dbReference>
<reference evidence="1" key="1">
    <citation type="submission" date="2024-05" db="EMBL/GenBank/DDBJ databases">
        <title>30 novel species of actinomycetes from the DSMZ collection.</title>
        <authorList>
            <person name="Nouioui I."/>
        </authorList>
    </citation>
    <scope>NUCLEOTIDE SEQUENCE</scope>
    <source>
        <strain evidence="1">DSM 40473</strain>
    </source>
</reference>
<proteinExistence type="predicted"/>
<name>A0ABU2SJ88_9ACTN</name>
<organism evidence="1 2">
    <name type="scientific">Streptomyces hesseae</name>
    <dbReference type="NCBI Taxonomy" id="3075519"/>
    <lineage>
        <taxon>Bacteria</taxon>
        <taxon>Bacillati</taxon>
        <taxon>Actinomycetota</taxon>
        <taxon>Actinomycetes</taxon>
        <taxon>Kitasatosporales</taxon>
        <taxon>Streptomycetaceae</taxon>
        <taxon>Streptomyces</taxon>
    </lineage>
</organism>
<keyword evidence="2" id="KW-1185">Reference proteome</keyword>
<comment type="caution">
    <text evidence="1">The sequence shown here is derived from an EMBL/GenBank/DDBJ whole genome shotgun (WGS) entry which is preliminary data.</text>
</comment>
<sequence>MPRPWRTPNQLLRSLLREAGWSGARLAREVNALAAEQHRSLHYDRSAVSHWLSGTRPRGPTADLVAEAFTRRLGRRIDATDTGLTDRVRTAGPPTGASTATASPALRLLRLGTTAAGTGVYSPSVSLMCHWERGLPALDDVGTPPPAPGHPDLAAVRTMLGLFSRHEACFGGGSTRPALRAYLTNHVAGWLGQDLRPTVRRELLTSAGQLAYLCAFTHFDCELHAAAQDYYLAAAELARWADDRLGHATALRGLSVQALALGHTREADLLAARAARTGPARDSTPGRRAFFLGQLALTRAAVGEQRQADMYFATAAAHLHEEEGRPGPAPAPTPVGAFHLGSLALQQACAARMRGDGRREVAHLGASLRQRPRGELRGRALGLAALAEAQLGIGHLDQACATWLSFLDLCPHVESARVTDRLRTLLARLRPHTANHGAADVHERAQELRIRLLRRRDTAG</sequence>
<protein>
    <submittedName>
        <fullName evidence="1">Helix-turn-helix transcriptional regulator</fullName>
    </submittedName>
</protein>
<dbReference type="CDD" id="cd00093">
    <property type="entry name" value="HTH_XRE"/>
    <property type="match status" value="1"/>
</dbReference>